<dbReference type="Pfam" id="PF12774">
    <property type="entry name" value="AAA_6"/>
    <property type="match status" value="1"/>
</dbReference>
<dbReference type="FunFam" id="1.10.8.710:FF:000004">
    <property type="entry name" value="Dynein axonemal heavy chain 6"/>
    <property type="match status" value="1"/>
</dbReference>
<gene>
    <name evidence="18" type="ORF">EB796_012237</name>
</gene>
<dbReference type="InterPro" id="IPR035706">
    <property type="entry name" value="AAA_9"/>
</dbReference>
<keyword evidence="6" id="KW-0677">Repeat</keyword>
<dbReference type="Gene3D" id="1.20.920.30">
    <property type="match status" value="1"/>
</dbReference>
<evidence type="ECO:0000256" key="7">
    <source>
        <dbReference type="ARBA" id="ARBA00022741"/>
    </source>
</evidence>
<dbReference type="FunFam" id="1.20.920.20:FF:000006">
    <property type="entry name" value="Dynein, axonemal, heavy chain 6"/>
    <property type="match status" value="1"/>
</dbReference>
<dbReference type="SMART" id="SM00382">
    <property type="entry name" value="AAA"/>
    <property type="match status" value="2"/>
</dbReference>
<dbReference type="Proteomes" id="UP000593567">
    <property type="component" value="Unassembled WGS sequence"/>
</dbReference>
<dbReference type="GO" id="GO:0051959">
    <property type="term" value="F:dynein light intermediate chain binding"/>
    <property type="evidence" value="ECO:0007669"/>
    <property type="project" value="InterPro"/>
</dbReference>
<dbReference type="Gene3D" id="6.10.140.1060">
    <property type="match status" value="1"/>
</dbReference>
<dbReference type="FunFam" id="1.20.920.30:FF:000002">
    <property type="entry name" value="Dynein axonemal heavy chain 3"/>
    <property type="match status" value="1"/>
</dbReference>
<dbReference type="FunFam" id="3.40.50.300:FF:000223">
    <property type="entry name" value="Dynein heavy chain 3, axonemal"/>
    <property type="match status" value="1"/>
</dbReference>
<dbReference type="FunFam" id="1.10.472.130:FF:000005">
    <property type="entry name" value="Dynein axonemal heavy chain 7"/>
    <property type="match status" value="1"/>
</dbReference>
<comment type="subcellular location">
    <subcellularLocation>
        <location evidence="1">Cell projection</location>
        <location evidence="1">Cilium</location>
        <location evidence="1">Flagellum</location>
    </subcellularLocation>
    <subcellularLocation>
        <location evidence="2">Cytoplasm</location>
        <location evidence="2">Cytoskeleton</location>
        <location evidence="2">Cilium axoneme</location>
    </subcellularLocation>
</comment>
<dbReference type="OrthoDB" id="5593012at2759"/>
<keyword evidence="8" id="KW-0067">ATP-binding</keyword>
<dbReference type="GO" id="GO:0030286">
    <property type="term" value="C:dynein complex"/>
    <property type="evidence" value="ECO:0007669"/>
    <property type="project" value="UniProtKB-KW"/>
</dbReference>
<keyword evidence="15" id="KW-0966">Cell projection</keyword>
<evidence type="ECO:0000256" key="13">
    <source>
        <dbReference type="ARBA" id="ARBA00023175"/>
    </source>
</evidence>
<name>A0A7J7JTV2_BUGNE</name>
<dbReference type="Gene3D" id="3.10.490.20">
    <property type="match status" value="1"/>
</dbReference>
<dbReference type="Pfam" id="PF03028">
    <property type="entry name" value="Dynein_heavy"/>
    <property type="match status" value="1"/>
</dbReference>
<dbReference type="Pfam" id="PF18198">
    <property type="entry name" value="AAA_lid_11"/>
    <property type="match status" value="1"/>
</dbReference>
<dbReference type="Gene3D" id="1.10.8.710">
    <property type="match status" value="1"/>
</dbReference>
<keyword evidence="14" id="KW-0206">Cytoskeleton</keyword>
<dbReference type="Gene3D" id="1.20.1270.280">
    <property type="match status" value="1"/>
</dbReference>
<dbReference type="SUPFAM" id="SSF52540">
    <property type="entry name" value="P-loop containing nucleoside triphosphate hydrolases"/>
    <property type="match status" value="4"/>
</dbReference>
<dbReference type="GO" id="GO:0005874">
    <property type="term" value="C:microtubule"/>
    <property type="evidence" value="ECO:0007669"/>
    <property type="project" value="UniProtKB-KW"/>
</dbReference>
<keyword evidence="4" id="KW-0963">Cytoplasm</keyword>
<sequence>MKYGYEYLGNSPRLVITPLTDRCYRTLMGALKLNLGGAPEGPAGTGKTETCKDLAKAVAKQCVVFNCSDGLDFKAMGKFFKGLAQAGAWACFDEFNRIELEVLSVVAQQIQSIQTAIAAKLKRFMFEGTELSLNPTCTMFITMNPGYAGRQELPDNLKVLFRTVAMMVPDYAMIGEIVLYSCGFVDARALAVKIVATYTLCSEQLSSQHHYDYGMRAVKSVLTAAGNLKLKYPEQHESVLLLKALMDVNLPKFLAQDVPLFEGIISDLFPGVELPQPDYDVFLDALNTNIAKRKLQSVPWFITKIIQVYEMMLVRHGFMVVGEPMASKTSVWQVLADALHDLEMAGLMNEHKVLYKILNPKAITMGQLYGCFDPVSHEWTDGVLANTFREYASNPSVDRKWILFDGPVDAVWIENMNTVLDDNKKLCLMSGEIIQMSNVMNLIFEPADLEQASPATVSRCGMIYLEPHQLGWQPLKDSYMQHELPESLDEENRAYLNDLFDWLLQPCFDFIRLNCKQFLVTSELHLARSFMTTLTCLMDEIRMSSQEGQDLNQQTITLWMQGLFLFSIVWSVGGLLMGDSRKKFDLYFRNLIAGTDPDYPKPKSIKITKSNSIPERGSIYDFLFEKKASGVWSEWMDLVKRDTTEIPASAKPSDLIIPTAETARQKFFLDLYLSHEISCLFVGPTGTGKSAITNSFLVDLPKDKYIPNNINFSARTSANQTQNIIMSKLDRRRKGVFGPPVGKKAIVFVDDLNMPQKEKYGAQPPIELLRQWIDHGHWYDLKDTTKIYLNDVLFVSAMGPPGGGRNDISGRFTRHLNCISMDEFDDNTMSRIFTAIVDWHFAKGFDASFGRMGKVLVQATMDVYKKAIEGFLPTPSKSHYVFNLRDFARVINGVLLVPHTHMEESDKLIRLWIHEVYRVFYDRLTADDDRKMFFGMVKEACQNHFKQNIDKVLSHLSQSGKIEDENIRSLIFGDYMDTESAVRIYDEVKDLKELTSTIDHYLDEYNLVSKAPMHLVMFKFAIEHVSRVSRVLKTRQRAPATCCNFSKDSKCIGGSGRQSATKLATFMADYDLFQIEITKGYGVNEWRDDLKKLLIKAGTEGKPTVFLFSDNQIKSESFMEDISMILNSGDVPNLYPADEKAEIIEKMQTVAKNEEKGKKVESTPLAMYNYFIERVKQNLHVALAMSPIGDAFRNRLRMFPSLINCCTIDWFQAWPEDALEMVAKKFLAEVELEDQLRLECVNICKFLHEDVVSLSNRYFDSLRRHNYVTPTSYLELILTFKLFLKKKRDEIMALRNRYLTGLEKLEFAGSQVAVMQEELTALQPELIKTSAETDKLMVKIEQDTVEVEAKKEVVAADEAVANEAAAAAQAIKDECEGDLAKAIPALNAAISALNTLKPADITLVKSMKNPPGAVKLVMESICVMLGIKAERKPDPNSGKMIDDYWGASQKLLGDMKFLDRLKTYDKDNIPVAIMKKIRSTYTNNPDFDPPKIAQASTACEGLCKWVCAMDTYDAVAKVVAPKKAKLAEAEGELAVQMEKLNSKRAQLKEVTDKLQKLNDEFEEMNAKKNDLEKNIELCSQKLVRAEKLINGLGGEKDRWTQMAESLGKLYINITGDVLLSAGVVAYLGAFTVDFRLEATQCWLKICKEKEIPCSPQFSLAATLGEPVKIRDWNIAGLPVDSFSVDNGIIVSNSRRWPLMIDPQGQANKWVKNMEKANKLNVVKLSDPNYVRVLENAITFGTPMLIENVGEELDPLLEPVLQKLTFKQQAGLAIEYSGVEYLRLGENVIEYSHDFKLYMTTRLRNPHYLPEISVKVALLNFMITPQGLEDQLLGIVAAREKPELEEKKNQLIIESAHNQRQLKEIEDKILQVLSSSEGNILEDETAIKVLSSSKVLSEEISAKQEVAAATEKEIDETRSGYLPVAKHSSILFFCITDLANIEPMYQYSLTWFINLYLQSIDNSEPASDLDQRIENLNDHFTNSIYRNVCRSLFEKDKLLFSFVLCIGILKGKGRVDDSVWRFLLTGGVALDNPYPNPAPEWLTDKSWSEIVRADDLPNLTGFREHFVNNIEAWKKLYDSSNPHEMTYPAPFDMQVGLDKMIILRNLRPDKIVPAVQDFIIDNLGQSYIEPPTFDLPGTFADSSCLTPLIFVLSPGADPMNALLKFGEDCGFTAEQIQTISLGQGQGPIAAKMIDQAIRDGTWVVLQNCHLATSWMSKLEKICEEVIVPEATHKDFRLWLTSYPSDDFPVSILQNGVKMTNEPPKGLRANLLRSYLNDPISDNSFFMGCAESKRWHKMLFGLCFFHAVVQERRKFGPLGWNIPYEFNESDLRISMRQMQMFLNEYEELPLAALTYLSGECNYGGRVTDDKDRRLLVSLLKIFYNRPIIEDENYSFSASGLYKAPPEGPYQSYIDYIRGLPLLANPEVFGLHENADITKDNQETQGLFDNILLTLPRQASGGGKSSADVIEDLAADILSKMPQLYDMEAVIKKYPVTYNESMNTVLRQELIRYNRLIKVVRDSLFNLRKAIKGLVVMSSELEEVFNSMLVGKVPSVWASKSYPSLKPLGSYVTDLLARCNFFQEWINRGAPKCFWVSGFYFTHSFLTGVSQNFARKYTIPIDQLGFEFEVMKVEKEVDDKPEDGAFVWGLFIEGARWDREKHIIGESHPKILYDTIPVIWLKPGIKSKFEKKPTYATPVYKTTARRGTLSTTGHSTNFVLYIQLPSDKPESHWVNRGVASICALND</sequence>
<dbReference type="Gene3D" id="1.10.8.720">
    <property type="entry name" value="Region D6 of dynein motor"/>
    <property type="match status" value="1"/>
</dbReference>
<reference evidence="18" key="1">
    <citation type="submission" date="2020-06" db="EMBL/GenBank/DDBJ databases">
        <title>Draft genome of Bugula neritina, a colonial animal packing powerful symbionts and potential medicines.</title>
        <authorList>
            <person name="Rayko M."/>
        </authorList>
    </citation>
    <scope>NUCLEOTIDE SEQUENCE [LARGE SCALE GENOMIC DNA]</scope>
    <source>
        <strain evidence="18">Kwan_BN1</strain>
    </source>
</reference>
<dbReference type="Gene3D" id="3.40.50.300">
    <property type="entry name" value="P-loop containing nucleotide triphosphate hydrolases"/>
    <property type="match status" value="5"/>
</dbReference>
<dbReference type="InterPro" id="IPR027417">
    <property type="entry name" value="P-loop_NTPase"/>
</dbReference>
<dbReference type="Gene3D" id="1.20.920.20">
    <property type="match status" value="1"/>
</dbReference>
<dbReference type="FunFam" id="1.10.8.720:FF:000001">
    <property type="entry name" value="dynein heavy chain 7, axonemal"/>
    <property type="match status" value="1"/>
</dbReference>
<dbReference type="Pfam" id="PF12775">
    <property type="entry name" value="AAA_7"/>
    <property type="match status" value="1"/>
</dbReference>
<evidence type="ECO:0000256" key="11">
    <source>
        <dbReference type="ARBA" id="ARBA00023054"/>
    </source>
</evidence>
<evidence type="ECO:0000256" key="15">
    <source>
        <dbReference type="ARBA" id="ARBA00023273"/>
    </source>
</evidence>
<evidence type="ECO:0000256" key="4">
    <source>
        <dbReference type="ARBA" id="ARBA00022490"/>
    </source>
</evidence>
<proteinExistence type="inferred from homology"/>
<dbReference type="InterPro" id="IPR024743">
    <property type="entry name" value="Dynein_HC_stalk"/>
</dbReference>
<dbReference type="Pfam" id="PF17857">
    <property type="entry name" value="AAA_lid_1"/>
    <property type="match status" value="1"/>
</dbReference>
<dbReference type="FunFam" id="3.10.490.20:FF:000001">
    <property type="entry name" value="dynein heavy chain 7, axonemal"/>
    <property type="match status" value="1"/>
</dbReference>
<evidence type="ECO:0000259" key="17">
    <source>
        <dbReference type="SMART" id="SM00382"/>
    </source>
</evidence>
<dbReference type="GO" id="GO:0008569">
    <property type="term" value="F:minus-end-directed microtubule motor activity"/>
    <property type="evidence" value="ECO:0007669"/>
    <property type="project" value="InterPro"/>
</dbReference>
<dbReference type="Pfam" id="PF12777">
    <property type="entry name" value="MT"/>
    <property type="match status" value="1"/>
</dbReference>
<dbReference type="InterPro" id="IPR043157">
    <property type="entry name" value="Dynein_AAA1S"/>
</dbReference>
<dbReference type="FunFam" id="1.10.8.1220:FF:000001">
    <property type="entry name" value="Dynein axonemal heavy chain 5"/>
    <property type="match status" value="1"/>
</dbReference>
<dbReference type="GO" id="GO:0005524">
    <property type="term" value="F:ATP binding"/>
    <property type="evidence" value="ECO:0007669"/>
    <property type="project" value="UniProtKB-KW"/>
</dbReference>
<dbReference type="InterPro" id="IPR041228">
    <property type="entry name" value="Dynein_C"/>
</dbReference>
<evidence type="ECO:0000256" key="10">
    <source>
        <dbReference type="ARBA" id="ARBA00023017"/>
    </source>
</evidence>
<dbReference type="FunFam" id="3.40.50.300:FF:000362">
    <property type="entry name" value="Dynein, axonemal, heavy chain 6"/>
    <property type="match status" value="1"/>
</dbReference>
<feature type="domain" description="AAA+ ATPase" evidence="17">
    <location>
        <begin position="33"/>
        <end position="172"/>
    </location>
</feature>
<dbReference type="Pfam" id="PF12780">
    <property type="entry name" value="AAA_8"/>
    <property type="match status" value="1"/>
</dbReference>
<dbReference type="FunFam" id="3.40.50.300:FF:000044">
    <property type="entry name" value="Dynein heavy chain 5, axonemal"/>
    <property type="match status" value="1"/>
</dbReference>
<dbReference type="InterPro" id="IPR035699">
    <property type="entry name" value="AAA_6"/>
</dbReference>
<dbReference type="GO" id="GO:0031514">
    <property type="term" value="C:motile cilium"/>
    <property type="evidence" value="ECO:0007669"/>
    <property type="project" value="UniProtKB-SubCell"/>
</dbReference>
<dbReference type="EMBL" id="VXIV02001815">
    <property type="protein sequence ID" value="KAF6029437.1"/>
    <property type="molecule type" value="Genomic_DNA"/>
</dbReference>
<dbReference type="InterPro" id="IPR041466">
    <property type="entry name" value="Dynein_AAA5_ext"/>
</dbReference>
<evidence type="ECO:0000256" key="9">
    <source>
        <dbReference type="ARBA" id="ARBA00022846"/>
    </source>
</evidence>
<accession>A0A7J7JTV2</accession>
<dbReference type="Pfam" id="PF12781">
    <property type="entry name" value="AAA_9"/>
    <property type="match status" value="1"/>
</dbReference>
<keyword evidence="10" id="KW-0243">Dynein</keyword>
<dbReference type="FunFam" id="3.40.50.300:FF:001328">
    <property type="entry name" value="Dynein heavy chain 6, axonemal"/>
    <property type="match status" value="1"/>
</dbReference>
<dbReference type="InterPro" id="IPR041589">
    <property type="entry name" value="DNAH3_AAA_lid_1"/>
</dbReference>
<evidence type="ECO:0000256" key="16">
    <source>
        <dbReference type="SAM" id="Coils"/>
    </source>
</evidence>
<keyword evidence="19" id="KW-1185">Reference proteome</keyword>
<dbReference type="Gene3D" id="1.10.8.1220">
    <property type="match status" value="1"/>
</dbReference>
<dbReference type="GO" id="GO:0005930">
    <property type="term" value="C:axoneme"/>
    <property type="evidence" value="ECO:0007669"/>
    <property type="project" value="UniProtKB-SubCell"/>
</dbReference>
<keyword evidence="9" id="KW-0282">Flagellum</keyword>
<evidence type="ECO:0000256" key="6">
    <source>
        <dbReference type="ARBA" id="ARBA00022737"/>
    </source>
</evidence>
<dbReference type="InterPro" id="IPR026983">
    <property type="entry name" value="DHC"/>
</dbReference>
<keyword evidence="12" id="KW-0969">Cilium</keyword>
<dbReference type="PANTHER" id="PTHR22878:SF71">
    <property type="entry name" value="DYNEIN, AXONEMAL, HEAVY CHAIN 3"/>
    <property type="match status" value="1"/>
</dbReference>
<feature type="coiled-coil region" evidence="16">
    <location>
        <begin position="1526"/>
        <end position="1588"/>
    </location>
</feature>
<dbReference type="GO" id="GO:0045505">
    <property type="term" value="F:dynein intermediate chain binding"/>
    <property type="evidence" value="ECO:0007669"/>
    <property type="project" value="InterPro"/>
</dbReference>
<protein>
    <submittedName>
        <fullName evidence="18">DNAH3</fullName>
    </submittedName>
</protein>
<evidence type="ECO:0000256" key="8">
    <source>
        <dbReference type="ARBA" id="ARBA00022840"/>
    </source>
</evidence>
<dbReference type="InterPro" id="IPR043160">
    <property type="entry name" value="Dynein_C_barrel"/>
</dbReference>
<dbReference type="FunFam" id="3.40.50.300:FF:005585">
    <property type="entry name" value="Predicted protein"/>
    <property type="match status" value="1"/>
</dbReference>
<comment type="similarity">
    <text evidence="3">Belongs to the dynein heavy chain family.</text>
</comment>
<evidence type="ECO:0000313" key="18">
    <source>
        <dbReference type="EMBL" id="KAF6029437.1"/>
    </source>
</evidence>
<dbReference type="InterPro" id="IPR004273">
    <property type="entry name" value="Dynein_heavy_D6_P-loop"/>
</dbReference>
<feature type="domain" description="AAA+ ATPase" evidence="17">
    <location>
        <begin position="675"/>
        <end position="822"/>
    </location>
</feature>
<evidence type="ECO:0000256" key="2">
    <source>
        <dbReference type="ARBA" id="ARBA00004430"/>
    </source>
</evidence>
<evidence type="ECO:0000256" key="1">
    <source>
        <dbReference type="ARBA" id="ARBA00004230"/>
    </source>
</evidence>
<dbReference type="GO" id="GO:0007018">
    <property type="term" value="P:microtubule-based movement"/>
    <property type="evidence" value="ECO:0007669"/>
    <property type="project" value="InterPro"/>
</dbReference>
<dbReference type="InterPro" id="IPR041658">
    <property type="entry name" value="AAA_lid_11"/>
</dbReference>
<dbReference type="InterPro" id="IPR024317">
    <property type="entry name" value="Dynein_heavy_chain_D4_dom"/>
</dbReference>
<keyword evidence="7" id="KW-0547">Nucleotide-binding</keyword>
<evidence type="ECO:0000256" key="5">
    <source>
        <dbReference type="ARBA" id="ARBA00022701"/>
    </source>
</evidence>
<dbReference type="FunFam" id="3.40.50.300:FF:002141">
    <property type="entry name" value="Dynein heavy chain"/>
    <property type="match status" value="1"/>
</dbReference>
<dbReference type="FunFam" id="1.20.1270.280:FF:000037">
    <property type="entry name" value="Dynein, axonemal, heavy chain 7"/>
    <property type="match status" value="1"/>
</dbReference>
<dbReference type="InterPro" id="IPR003593">
    <property type="entry name" value="AAA+_ATPase"/>
</dbReference>
<dbReference type="InterPro" id="IPR042219">
    <property type="entry name" value="AAA_lid_11_sf"/>
</dbReference>
<dbReference type="Pfam" id="PF18199">
    <property type="entry name" value="Dynein_C"/>
    <property type="match status" value="1"/>
</dbReference>
<dbReference type="FunFam" id="1.20.1270.280:FF:000038">
    <property type="entry name" value="AT13908p"/>
    <property type="match status" value="1"/>
</dbReference>
<evidence type="ECO:0000256" key="14">
    <source>
        <dbReference type="ARBA" id="ARBA00023212"/>
    </source>
</evidence>
<organism evidence="18 19">
    <name type="scientific">Bugula neritina</name>
    <name type="common">Brown bryozoan</name>
    <name type="synonym">Sertularia neritina</name>
    <dbReference type="NCBI Taxonomy" id="10212"/>
    <lineage>
        <taxon>Eukaryota</taxon>
        <taxon>Metazoa</taxon>
        <taxon>Spiralia</taxon>
        <taxon>Lophotrochozoa</taxon>
        <taxon>Bryozoa</taxon>
        <taxon>Gymnolaemata</taxon>
        <taxon>Cheilostomatida</taxon>
        <taxon>Flustrina</taxon>
        <taxon>Buguloidea</taxon>
        <taxon>Bugulidae</taxon>
        <taxon>Bugula</taxon>
    </lineage>
</organism>
<keyword evidence="13" id="KW-0505">Motor protein</keyword>
<keyword evidence="5" id="KW-0493">Microtubule</keyword>
<dbReference type="PANTHER" id="PTHR22878">
    <property type="entry name" value="DYNEIN HEAVY CHAIN 6, AXONEMAL-LIKE-RELATED"/>
    <property type="match status" value="1"/>
</dbReference>
<evidence type="ECO:0000256" key="3">
    <source>
        <dbReference type="ARBA" id="ARBA00008887"/>
    </source>
</evidence>
<evidence type="ECO:0000313" key="19">
    <source>
        <dbReference type="Proteomes" id="UP000593567"/>
    </source>
</evidence>
<comment type="caution">
    <text evidence="18">The sequence shown here is derived from an EMBL/GenBank/DDBJ whole genome shotgun (WGS) entry which is preliminary data.</text>
</comment>
<evidence type="ECO:0000256" key="12">
    <source>
        <dbReference type="ARBA" id="ARBA00023069"/>
    </source>
</evidence>
<dbReference type="Pfam" id="PF17852">
    <property type="entry name" value="Dynein_AAA_lid"/>
    <property type="match status" value="1"/>
</dbReference>
<dbReference type="Gene3D" id="1.10.472.130">
    <property type="match status" value="1"/>
</dbReference>
<keyword evidence="11 16" id="KW-0175">Coiled coil</keyword>